<gene>
    <name evidence="1" type="ORF">Fmac_019175</name>
</gene>
<reference evidence="1 2" key="1">
    <citation type="submission" date="2024-08" db="EMBL/GenBank/DDBJ databases">
        <title>Insights into the chromosomal genome structure of Flemingia macrophylla.</title>
        <authorList>
            <person name="Ding Y."/>
            <person name="Zhao Y."/>
            <person name="Bi W."/>
            <person name="Wu M."/>
            <person name="Zhao G."/>
            <person name="Gong Y."/>
            <person name="Li W."/>
            <person name="Zhang P."/>
        </authorList>
    </citation>
    <scope>NUCLEOTIDE SEQUENCE [LARGE SCALE GENOMIC DNA]</scope>
    <source>
        <strain evidence="1">DYQJB</strain>
        <tissue evidence="1">Leaf</tissue>
    </source>
</reference>
<accession>A0ABD1M729</accession>
<sequence>MLSAKLKVGVEVEKGEEDGLFTKESVCKAVKTVMEDGNEVAREDLRHVE</sequence>
<dbReference type="EMBL" id="JBGMDY010000006">
    <property type="protein sequence ID" value="KAL2331594.1"/>
    <property type="molecule type" value="Genomic_DNA"/>
</dbReference>
<protein>
    <submittedName>
        <fullName evidence="1">Uncharacterized protein</fullName>
    </submittedName>
</protein>
<dbReference type="SUPFAM" id="SSF53756">
    <property type="entry name" value="UDP-Glycosyltransferase/glycogen phosphorylase"/>
    <property type="match status" value="1"/>
</dbReference>
<dbReference type="Gene3D" id="3.40.50.2000">
    <property type="entry name" value="Glycogen Phosphorylase B"/>
    <property type="match status" value="1"/>
</dbReference>
<evidence type="ECO:0000313" key="2">
    <source>
        <dbReference type="Proteomes" id="UP001603857"/>
    </source>
</evidence>
<dbReference type="AlphaFoldDB" id="A0ABD1M729"/>
<proteinExistence type="predicted"/>
<name>A0ABD1M729_9FABA</name>
<organism evidence="1 2">
    <name type="scientific">Flemingia macrophylla</name>
    <dbReference type="NCBI Taxonomy" id="520843"/>
    <lineage>
        <taxon>Eukaryota</taxon>
        <taxon>Viridiplantae</taxon>
        <taxon>Streptophyta</taxon>
        <taxon>Embryophyta</taxon>
        <taxon>Tracheophyta</taxon>
        <taxon>Spermatophyta</taxon>
        <taxon>Magnoliopsida</taxon>
        <taxon>eudicotyledons</taxon>
        <taxon>Gunneridae</taxon>
        <taxon>Pentapetalae</taxon>
        <taxon>rosids</taxon>
        <taxon>fabids</taxon>
        <taxon>Fabales</taxon>
        <taxon>Fabaceae</taxon>
        <taxon>Papilionoideae</taxon>
        <taxon>50 kb inversion clade</taxon>
        <taxon>NPAAA clade</taxon>
        <taxon>indigoferoid/millettioid clade</taxon>
        <taxon>Phaseoleae</taxon>
        <taxon>Flemingia</taxon>
    </lineage>
</organism>
<keyword evidence="2" id="KW-1185">Reference proteome</keyword>
<evidence type="ECO:0000313" key="1">
    <source>
        <dbReference type="EMBL" id="KAL2331594.1"/>
    </source>
</evidence>
<dbReference type="Proteomes" id="UP001603857">
    <property type="component" value="Unassembled WGS sequence"/>
</dbReference>
<comment type="caution">
    <text evidence="1">The sequence shown here is derived from an EMBL/GenBank/DDBJ whole genome shotgun (WGS) entry which is preliminary data.</text>
</comment>